<name>A0A4R6U1X1_9BACI</name>
<organism evidence="2 3">
    <name type="scientific">Aureibacillus halotolerans</name>
    <dbReference type="NCBI Taxonomy" id="1508390"/>
    <lineage>
        <taxon>Bacteria</taxon>
        <taxon>Bacillati</taxon>
        <taxon>Bacillota</taxon>
        <taxon>Bacilli</taxon>
        <taxon>Bacillales</taxon>
        <taxon>Bacillaceae</taxon>
        <taxon>Aureibacillus</taxon>
    </lineage>
</organism>
<reference evidence="2 3" key="1">
    <citation type="submission" date="2019-03" db="EMBL/GenBank/DDBJ databases">
        <title>Genomic Encyclopedia of Type Strains, Phase IV (KMG-IV): sequencing the most valuable type-strain genomes for metagenomic binning, comparative biology and taxonomic classification.</title>
        <authorList>
            <person name="Goeker M."/>
        </authorList>
    </citation>
    <scope>NUCLEOTIDE SEQUENCE [LARGE SCALE GENOMIC DNA]</scope>
    <source>
        <strain evidence="2 3">DSM 28697</strain>
    </source>
</reference>
<keyword evidence="1" id="KW-0472">Membrane</keyword>
<protein>
    <submittedName>
        <fullName evidence="2">Uncharacterized protein YpmS</fullName>
    </submittedName>
</protein>
<feature type="transmembrane region" description="Helical" evidence="1">
    <location>
        <begin position="12"/>
        <end position="33"/>
    </location>
</feature>
<evidence type="ECO:0000313" key="3">
    <source>
        <dbReference type="Proteomes" id="UP000295632"/>
    </source>
</evidence>
<dbReference type="RefSeq" id="WP_133580153.1">
    <property type="nucleotide sequence ID" value="NZ_SNYJ01000006.1"/>
</dbReference>
<keyword evidence="3" id="KW-1185">Reference proteome</keyword>
<keyword evidence="1" id="KW-1133">Transmembrane helix</keyword>
<gene>
    <name evidence="2" type="ORF">EV213_10646</name>
</gene>
<dbReference type="AlphaFoldDB" id="A0A4R6U1X1"/>
<dbReference type="OrthoDB" id="2412610at2"/>
<sequence length="205" mass="23219">MKSLNKKSLWKWLFIALAGVNVAIVAFLIWAIFGPITVPHDTSASPVAERDSYPFTIEASKTDLNEVIDTFLEEQTKNAIIPYTIRLEEKDVRLYGSIKAFGQDVDLLLAFTPKVLPNGDLELHQSRLQVGELPLPVKTVLEYVQRHYALPDWVTIRPKDKVVTVELTEFTSTGGVSFEVKNFDLPNNQIKIEIKVPRKLIQEQS</sequence>
<dbReference type="InterPro" id="IPR018672">
    <property type="entry name" value="DUF2140"/>
</dbReference>
<evidence type="ECO:0000256" key="1">
    <source>
        <dbReference type="SAM" id="Phobius"/>
    </source>
</evidence>
<dbReference type="EMBL" id="SNYJ01000006">
    <property type="protein sequence ID" value="TDQ40330.1"/>
    <property type="molecule type" value="Genomic_DNA"/>
</dbReference>
<dbReference type="Proteomes" id="UP000295632">
    <property type="component" value="Unassembled WGS sequence"/>
</dbReference>
<comment type="caution">
    <text evidence="2">The sequence shown here is derived from an EMBL/GenBank/DDBJ whole genome shotgun (WGS) entry which is preliminary data.</text>
</comment>
<evidence type="ECO:0000313" key="2">
    <source>
        <dbReference type="EMBL" id="TDQ40330.1"/>
    </source>
</evidence>
<accession>A0A4R6U1X1</accession>
<dbReference type="Pfam" id="PF09911">
    <property type="entry name" value="DUF2140"/>
    <property type="match status" value="1"/>
</dbReference>
<proteinExistence type="predicted"/>
<keyword evidence="1" id="KW-0812">Transmembrane</keyword>